<dbReference type="GO" id="GO:0005829">
    <property type="term" value="C:cytosol"/>
    <property type="evidence" value="ECO:0007669"/>
    <property type="project" value="TreeGrafter"/>
</dbReference>
<dbReference type="RefSeq" id="WP_187741607.1">
    <property type="nucleotide sequence ID" value="NZ_CP060825.1"/>
</dbReference>
<dbReference type="AlphaFoldDB" id="A0A7H0HVA8"/>
<evidence type="ECO:0000313" key="5">
    <source>
        <dbReference type="Proteomes" id="UP000516230"/>
    </source>
</evidence>
<dbReference type="GO" id="GO:0008897">
    <property type="term" value="F:holo-[acyl-carrier-protein] synthase activity"/>
    <property type="evidence" value="ECO:0007669"/>
    <property type="project" value="InterPro"/>
</dbReference>
<dbReference type="Pfam" id="PF01648">
    <property type="entry name" value="ACPS"/>
    <property type="match status" value="1"/>
</dbReference>
<keyword evidence="5" id="KW-1185">Reference proteome</keyword>
<dbReference type="SUPFAM" id="SSF56214">
    <property type="entry name" value="4'-phosphopantetheinyl transferase"/>
    <property type="match status" value="2"/>
</dbReference>
<keyword evidence="2 4" id="KW-0808">Transferase</keyword>
<evidence type="ECO:0000313" key="4">
    <source>
        <dbReference type="EMBL" id="QNP64474.1"/>
    </source>
</evidence>
<dbReference type="InterPro" id="IPR050559">
    <property type="entry name" value="P-Pant_transferase_sf"/>
</dbReference>
<name>A0A7H0HVA8_9ACTN</name>
<feature type="domain" description="4'-phosphopantetheinyl transferase" evidence="3">
    <location>
        <begin position="120"/>
        <end position="185"/>
    </location>
</feature>
<evidence type="ECO:0000259" key="3">
    <source>
        <dbReference type="Pfam" id="PF01648"/>
    </source>
</evidence>
<dbReference type="PANTHER" id="PTHR12215:SF10">
    <property type="entry name" value="L-AMINOADIPATE-SEMIALDEHYDE DEHYDROGENASE-PHOSPHOPANTETHEINYL TRANSFERASE"/>
    <property type="match status" value="1"/>
</dbReference>
<dbReference type="Proteomes" id="UP000516230">
    <property type="component" value="Chromosome"/>
</dbReference>
<dbReference type="KEGG" id="sgj:IAG43_17190"/>
<gene>
    <name evidence="4" type="ORF">IAG43_17190</name>
</gene>
<protein>
    <submittedName>
        <fullName evidence="4">4'-phosphopantetheinyl transferase superfamily protein</fullName>
    </submittedName>
</protein>
<comment type="similarity">
    <text evidence="1">Belongs to the P-Pant transferase superfamily. Gsp/Sfp/HetI/AcpT family.</text>
</comment>
<dbReference type="GO" id="GO:0000287">
    <property type="term" value="F:magnesium ion binding"/>
    <property type="evidence" value="ECO:0007669"/>
    <property type="project" value="InterPro"/>
</dbReference>
<accession>A0A7H0HVA8</accession>
<dbReference type="PANTHER" id="PTHR12215">
    <property type="entry name" value="PHOSPHOPANTETHEINE TRANSFERASE"/>
    <property type="match status" value="1"/>
</dbReference>
<sequence>MPSGTDATAAAAVAVVAGTDEVLAHGEADERLLTPVERLRAARFRRESARRDFVAAHLLARICAGLLFGAGPAGTALAQRCGDCGEDGHGKPYLPDHPAVAVSMAHTPGVVAAAAGGAVIGIDVELVSRRPAGRELLERALSGNELRQIGRQDDPQALFLRQWVRKEAMVKAGRADLGALHELDLSGMRMGARRRGDGGASWVQHGRFEALHVLDLADDRLGALVSVASAAPVRLAALSSAAGSAHSA</sequence>
<organism evidence="4 5">
    <name type="scientific">Streptomyces genisteinicus</name>
    <dbReference type="NCBI Taxonomy" id="2768068"/>
    <lineage>
        <taxon>Bacteria</taxon>
        <taxon>Bacillati</taxon>
        <taxon>Actinomycetota</taxon>
        <taxon>Actinomycetes</taxon>
        <taxon>Kitasatosporales</taxon>
        <taxon>Streptomycetaceae</taxon>
        <taxon>Streptomyces</taxon>
    </lineage>
</organism>
<proteinExistence type="inferred from homology"/>
<dbReference type="Gene3D" id="3.90.470.20">
    <property type="entry name" value="4'-phosphopantetheinyl transferase domain"/>
    <property type="match status" value="1"/>
</dbReference>
<dbReference type="GO" id="GO:0019878">
    <property type="term" value="P:lysine biosynthetic process via aminoadipic acid"/>
    <property type="evidence" value="ECO:0007669"/>
    <property type="project" value="TreeGrafter"/>
</dbReference>
<evidence type="ECO:0000256" key="2">
    <source>
        <dbReference type="ARBA" id="ARBA00022679"/>
    </source>
</evidence>
<dbReference type="InterPro" id="IPR008278">
    <property type="entry name" value="4-PPantetheinyl_Trfase_dom"/>
</dbReference>
<evidence type="ECO:0000256" key="1">
    <source>
        <dbReference type="ARBA" id="ARBA00010990"/>
    </source>
</evidence>
<dbReference type="InterPro" id="IPR037143">
    <property type="entry name" value="4-PPantetheinyl_Trfase_dom_sf"/>
</dbReference>
<dbReference type="EMBL" id="CP060825">
    <property type="protein sequence ID" value="QNP64474.1"/>
    <property type="molecule type" value="Genomic_DNA"/>
</dbReference>
<reference evidence="4 5" key="1">
    <citation type="submission" date="2020-08" db="EMBL/GenBank/DDBJ databases">
        <title>A novel species.</title>
        <authorList>
            <person name="Gao J."/>
        </authorList>
    </citation>
    <scope>NUCLEOTIDE SEQUENCE [LARGE SCALE GENOMIC DNA]</scope>
    <source>
        <strain evidence="4 5">CRPJ-33</strain>
    </source>
</reference>